<protein>
    <submittedName>
        <fullName evidence="2">Uncharacterized protein</fullName>
    </submittedName>
</protein>
<dbReference type="Proteomes" id="UP000290289">
    <property type="component" value="Chromosome 12"/>
</dbReference>
<proteinExistence type="predicted"/>
<reference evidence="2 3" key="1">
    <citation type="submission" date="2018-10" db="EMBL/GenBank/DDBJ databases">
        <title>A high-quality apple genome assembly.</title>
        <authorList>
            <person name="Hu J."/>
        </authorList>
    </citation>
    <scope>NUCLEOTIDE SEQUENCE [LARGE SCALE GENOMIC DNA]</scope>
    <source>
        <strain evidence="3">cv. HFTH1</strain>
        <tissue evidence="2">Young leaf</tissue>
    </source>
</reference>
<dbReference type="AlphaFoldDB" id="A0A498IIV1"/>
<evidence type="ECO:0000256" key="1">
    <source>
        <dbReference type="SAM" id="MobiDB-lite"/>
    </source>
</evidence>
<dbReference type="PANTHER" id="PTHR36310:SF1">
    <property type="entry name" value="CYCLIN-DEPENDENT PROTEIN KINASE INHIBITOR SMR11"/>
    <property type="match status" value="1"/>
</dbReference>
<feature type="compositionally biased region" description="Basic and acidic residues" evidence="1">
    <location>
        <begin position="20"/>
        <end position="36"/>
    </location>
</feature>
<dbReference type="EMBL" id="RDQH01000338">
    <property type="protein sequence ID" value="RXH82055.1"/>
    <property type="molecule type" value="Genomic_DNA"/>
</dbReference>
<feature type="region of interest" description="Disordered" evidence="1">
    <location>
        <begin position="196"/>
        <end position="231"/>
    </location>
</feature>
<sequence length="243" mass="25884">MGFGGCTNGLEESKLQPSKSLEESDKANVLGLHKDAPEPQVELIANGVASLGPVTPNAGRENGDLLVDLKSPPSVCKKSSIVTCLDSNAIQNGDNPFGCSDDSSPRTPVDDVFDPFAPGREDLVKAPQCKKYVSKCGGMVAHQLNFDSPVQTSEDEVWTDVESISDEEMFEVVYENLLEAIVSEQTEGVIAECSRKDCGSDDCATPPPEPRQTGAADSCPGAPLRPSGKSRNIDVGLIRKLEF</sequence>
<keyword evidence="3" id="KW-1185">Reference proteome</keyword>
<dbReference type="PANTHER" id="PTHR36310">
    <property type="entry name" value="CYCLIN-DEPENDENT PROTEIN KINASE INHIBITOR SMR11"/>
    <property type="match status" value="1"/>
</dbReference>
<evidence type="ECO:0000313" key="3">
    <source>
        <dbReference type="Proteomes" id="UP000290289"/>
    </source>
</evidence>
<accession>A0A498IIV1</accession>
<evidence type="ECO:0000313" key="2">
    <source>
        <dbReference type="EMBL" id="RXH82055.1"/>
    </source>
</evidence>
<organism evidence="2 3">
    <name type="scientific">Malus domestica</name>
    <name type="common">Apple</name>
    <name type="synonym">Pyrus malus</name>
    <dbReference type="NCBI Taxonomy" id="3750"/>
    <lineage>
        <taxon>Eukaryota</taxon>
        <taxon>Viridiplantae</taxon>
        <taxon>Streptophyta</taxon>
        <taxon>Embryophyta</taxon>
        <taxon>Tracheophyta</taxon>
        <taxon>Spermatophyta</taxon>
        <taxon>Magnoliopsida</taxon>
        <taxon>eudicotyledons</taxon>
        <taxon>Gunneridae</taxon>
        <taxon>Pentapetalae</taxon>
        <taxon>rosids</taxon>
        <taxon>fabids</taxon>
        <taxon>Rosales</taxon>
        <taxon>Rosaceae</taxon>
        <taxon>Amygdaloideae</taxon>
        <taxon>Maleae</taxon>
        <taxon>Malus</taxon>
    </lineage>
</organism>
<gene>
    <name evidence="2" type="ORF">DVH24_036396</name>
</gene>
<dbReference type="InterPro" id="IPR038971">
    <property type="entry name" value="SMR11/SMR16"/>
</dbReference>
<name>A0A498IIV1_MALDO</name>
<comment type="caution">
    <text evidence="2">The sequence shown here is derived from an EMBL/GenBank/DDBJ whole genome shotgun (WGS) entry which is preliminary data.</text>
</comment>
<feature type="region of interest" description="Disordered" evidence="1">
    <location>
        <begin position="1"/>
        <end position="36"/>
    </location>
</feature>